<reference evidence="1" key="1">
    <citation type="submission" date="2021-02" db="EMBL/GenBank/DDBJ databases">
        <authorList>
            <person name="Nowell W R."/>
        </authorList>
    </citation>
    <scope>NUCLEOTIDE SEQUENCE</scope>
</reference>
<keyword evidence="3" id="KW-1185">Reference proteome</keyword>
<dbReference type="EMBL" id="CAJOBI010207884">
    <property type="protein sequence ID" value="CAF5010190.1"/>
    <property type="molecule type" value="Genomic_DNA"/>
</dbReference>
<organism evidence="1 3">
    <name type="scientific">Rotaria magnacalcarata</name>
    <dbReference type="NCBI Taxonomy" id="392030"/>
    <lineage>
        <taxon>Eukaryota</taxon>
        <taxon>Metazoa</taxon>
        <taxon>Spiralia</taxon>
        <taxon>Gnathifera</taxon>
        <taxon>Rotifera</taxon>
        <taxon>Eurotatoria</taxon>
        <taxon>Bdelloidea</taxon>
        <taxon>Philodinida</taxon>
        <taxon>Philodinidae</taxon>
        <taxon>Rotaria</taxon>
    </lineage>
</organism>
<evidence type="ECO:0000313" key="2">
    <source>
        <dbReference type="EMBL" id="CAF5010190.1"/>
    </source>
</evidence>
<comment type="caution">
    <text evidence="1">The sequence shown here is derived from an EMBL/GenBank/DDBJ whole genome shotgun (WGS) entry which is preliminary data.</text>
</comment>
<evidence type="ECO:0000313" key="1">
    <source>
        <dbReference type="EMBL" id="CAF4791111.1"/>
    </source>
</evidence>
<gene>
    <name evidence="1" type="ORF">OVN521_LOCUS51496</name>
    <name evidence="2" type="ORF">SMN809_LOCUS57164</name>
</gene>
<dbReference type="Proteomes" id="UP000663866">
    <property type="component" value="Unassembled WGS sequence"/>
</dbReference>
<dbReference type="EMBL" id="CAJOBG010124852">
    <property type="protein sequence ID" value="CAF4791111.1"/>
    <property type="molecule type" value="Genomic_DNA"/>
</dbReference>
<accession>A0A821NNS0</accession>
<sequence>MKSMADILMMSFFTSNESIEIVEQLLQDANTWHPNIKLEYNIGSSVPFLDV</sequence>
<dbReference type="Proteomes" id="UP000676336">
    <property type="component" value="Unassembled WGS sequence"/>
</dbReference>
<evidence type="ECO:0000313" key="3">
    <source>
        <dbReference type="Proteomes" id="UP000663866"/>
    </source>
</evidence>
<dbReference type="AlphaFoldDB" id="A0A821NNS0"/>
<feature type="non-terminal residue" evidence="1">
    <location>
        <position position="1"/>
    </location>
</feature>
<proteinExistence type="predicted"/>
<name>A0A821NNS0_9BILA</name>
<protein>
    <submittedName>
        <fullName evidence="1">Uncharacterized protein</fullName>
    </submittedName>
</protein>